<evidence type="ECO:0000256" key="1">
    <source>
        <dbReference type="SAM" id="MobiDB-lite"/>
    </source>
</evidence>
<reference evidence="2" key="1">
    <citation type="submission" date="2017-08" db="EMBL/GenBank/DDBJ databases">
        <authorList>
            <person name="Polle J.E."/>
            <person name="Barry K."/>
            <person name="Cushman J."/>
            <person name="Schmutz J."/>
            <person name="Tran D."/>
            <person name="Hathwaick L.T."/>
            <person name="Yim W.C."/>
            <person name="Jenkins J."/>
            <person name="Mckie-Krisberg Z.M."/>
            <person name="Prochnik S."/>
            <person name="Lindquist E."/>
            <person name="Dockter R.B."/>
            <person name="Adam C."/>
            <person name="Molina H."/>
            <person name="Bunkerborg J."/>
            <person name="Jin E."/>
            <person name="Buchheim M."/>
            <person name="Magnuson J."/>
        </authorList>
    </citation>
    <scope>NUCLEOTIDE SEQUENCE</scope>
    <source>
        <strain evidence="2">CCAP 19/18</strain>
    </source>
</reference>
<feature type="region of interest" description="Disordered" evidence="1">
    <location>
        <begin position="151"/>
        <end position="179"/>
    </location>
</feature>
<dbReference type="EMBL" id="MU069525">
    <property type="protein sequence ID" value="KAF5840061.1"/>
    <property type="molecule type" value="Genomic_DNA"/>
</dbReference>
<evidence type="ECO:0000313" key="3">
    <source>
        <dbReference type="Proteomes" id="UP000815325"/>
    </source>
</evidence>
<dbReference type="Proteomes" id="UP000815325">
    <property type="component" value="Unassembled WGS sequence"/>
</dbReference>
<protein>
    <submittedName>
        <fullName evidence="2">Uncharacterized protein</fullName>
    </submittedName>
</protein>
<accession>A0ABQ7GZR9</accession>
<proteinExistence type="predicted"/>
<sequence length="226" mass="23371">MNPEYKQGLTVEGDPTVRATGLDHFQGADEKRKWHFPQDPQSAHENRATHWNADSQYPGEAGGPSAAPEANSVMAPVAVEVGSAYAVHDYGGPPAEAAAMADDNMAIDAPAIAGALSAAPDLYPTLAYRSQPDAVGSPAALAQFGGSPPYAPTATAAAPEEARQAQPAAPHLAASLGNPSGHVHSVDAGRFAGNFQRKSNATHSFAYLRLWSQLVEGGPKLAATLL</sequence>
<feature type="region of interest" description="Disordered" evidence="1">
    <location>
        <begin position="28"/>
        <end position="69"/>
    </location>
</feature>
<comment type="caution">
    <text evidence="2">The sequence shown here is derived from an EMBL/GenBank/DDBJ whole genome shotgun (WGS) entry which is preliminary data.</text>
</comment>
<evidence type="ECO:0000313" key="2">
    <source>
        <dbReference type="EMBL" id="KAF5840061.1"/>
    </source>
</evidence>
<feature type="compositionally biased region" description="Low complexity" evidence="1">
    <location>
        <begin position="152"/>
        <end position="170"/>
    </location>
</feature>
<name>A0ABQ7GZR9_DUNSA</name>
<organism evidence="2 3">
    <name type="scientific">Dunaliella salina</name>
    <name type="common">Green alga</name>
    <name type="synonym">Protococcus salinus</name>
    <dbReference type="NCBI Taxonomy" id="3046"/>
    <lineage>
        <taxon>Eukaryota</taxon>
        <taxon>Viridiplantae</taxon>
        <taxon>Chlorophyta</taxon>
        <taxon>core chlorophytes</taxon>
        <taxon>Chlorophyceae</taxon>
        <taxon>CS clade</taxon>
        <taxon>Chlamydomonadales</taxon>
        <taxon>Dunaliellaceae</taxon>
        <taxon>Dunaliella</taxon>
    </lineage>
</organism>
<feature type="region of interest" description="Disordered" evidence="1">
    <location>
        <begin position="1"/>
        <end position="20"/>
    </location>
</feature>
<keyword evidence="3" id="KW-1185">Reference proteome</keyword>
<gene>
    <name evidence="2" type="ORF">DUNSADRAFT_17978</name>
</gene>